<gene>
    <name evidence="7" type="ORF">SAE02_70350</name>
</gene>
<sequence length="565" mass="60780">MSNSLLDVSSLSVAFGSRTPRTVVDQVSFSVAPGETVALVGESGSGKSVTALAIMGLLPTPVARQSSGRILFENRDLGGLSDGERRRLRGGRIGMIFQEPMTSLNPVLSIGRQMTEALEVHRGLSRAAAKRRAAGMLDRVGIADPERRLRQFPHEFSGGMRQRVMIAAVMALEPLLVIADEPTTALDVTIQAQILDLMRAVTHEAGTSLLLITHDMGVVAEMADRVVVMRRGRVVEMKTAQRLFREPEEDYTRHLLAAVPRIDGVTREPSAAGTTQAALSLSGVTKSFDRGSWFRRTPRALAVADVSLRIAAGETLALVGESGSGKSTLGRIAARLIDADSGHIEVCGTDLTALSGAPLRRARRAVQMVFQDPYASLDPRFTVARTLAEPMLIAGTMDRSGIRRDVYRLLDRVGLPATAAERLPHQFSGGQRQRIAIARALAARPAIIIADEPTSALDVSIQAQILELLAEVQCERGLAFLFITHDLAVVRKVAHRVAVMRAGRIVEMGLTGTVLDTPAHPYTAALLSAVPVPDPTVRQRTRLLCPPDVPSGPLRALSPSHWVAS</sequence>
<dbReference type="PROSITE" id="PS00211">
    <property type="entry name" value="ABC_TRANSPORTER_1"/>
    <property type="match status" value="2"/>
</dbReference>
<dbReference type="Gene3D" id="3.40.50.300">
    <property type="entry name" value="P-loop containing nucleotide triphosphate hydrolases"/>
    <property type="match status" value="2"/>
</dbReference>
<proteinExistence type="inferred from homology"/>
<comment type="caution">
    <text evidence="7">The sequence shown here is derived from an EMBL/GenBank/DDBJ whole genome shotgun (WGS) entry which is preliminary data.</text>
</comment>
<dbReference type="EMBL" id="BJYZ01000053">
    <property type="protein sequence ID" value="GEO42887.1"/>
    <property type="molecule type" value="Genomic_DNA"/>
</dbReference>
<dbReference type="PANTHER" id="PTHR43776">
    <property type="entry name" value="TRANSPORT ATP-BINDING PROTEIN"/>
    <property type="match status" value="1"/>
</dbReference>
<keyword evidence="4" id="KW-0547">Nucleotide-binding</keyword>
<name>A0A512E2G0_9PROT</name>
<keyword evidence="8" id="KW-1185">Reference proteome</keyword>
<dbReference type="InterPro" id="IPR017871">
    <property type="entry name" value="ABC_transporter-like_CS"/>
</dbReference>
<dbReference type="RefSeq" id="WP_044435676.1">
    <property type="nucleotide sequence ID" value="NZ_BJYZ01000053.1"/>
</dbReference>
<dbReference type="NCBIfam" id="NF007739">
    <property type="entry name" value="PRK10419.1"/>
    <property type="match status" value="2"/>
</dbReference>
<evidence type="ECO:0000256" key="4">
    <source>
        <dbReference type="ARBA" id="ARBA00022741"/>
    </source>
</evidence>
<evidence type="ECO:0000256" key="5">
    <source>
        <dbReference type="ARBA" id="ARBA00022840"/>
    </source>
</evidence>
<comment type="similarity">
    <text evidence="2">Belongs to the ABC transporter superfamily.</text>
</comment>
<dbReference type="Pfam" id="PF08352">
    <property type="entry name" value="oligo_HPY"/>
    <property type="match status" value="2"/>
</dbReference>
<comment type="subcellular location">
    <subcellularLocation>
        <location evidence="1">Cell inner membrane</location>
        <topology evidence="1">Peripheral membrane protein</topology>
    </subcellularLocation>
</comment>
<dbReference type="CDD" id="cd03257">
    <property type="entry name" value="ABC_NikE_OppD_transporters"/>
    <property type="match status" value="2"/>
</dbReference>
<dbReference type="PANTHER" id="PTHR43776:SF7">
    <property type="entry name" value="D,D-DIPEPTIDE TRANSPORT ATP-BINDING PROTEIN DDPF-RELATED"/>
    <property type="match status" value="1"/>
</dbReference>
<dbReference type="SMART" id="SM00382">
    <property type="entry name" value="AAA"/>
    <property type="match status" value="2"/>
</dbReference>
<dbReference type="InterPro" id="IPR050319">
    <property type="entry name" value="ABC_transp_ATP-bind"/>
</dbReference>
<dbReference type="InterPro" id="IPR003439">
    <property type="entry name" value="ABC_transporter-like_ATP-bd"/>
</dbReference>
<feature type="domain" description="ABC transporter" evidence="6">
    <location>
        <begin position="279"/>
        <end position="527"/>
    </location>
</feature>
<dbReference type="GO" id="GO:0016887">
    <property type="term" value="F:ATP hydrolysis activity"/>
    <property type="evidence" value="ECO:0007669"/>
    <property type="project" value="InterPro"/>
</dbReference>
<evidence type="ECO:0000259" key="6">
    <source>
        <dbReference type="PROSITE" id="PS50893"/>
    </source>
</evidence>
<dbReference type="GO" id="GO:0015833">
    <property type="term" value="P:peptide transport"/>
    <property type="evidence" value="ECO:0007669"/>
    <property type="project" value="InterPro"/>
</dbReference>
<dbReference type="GO" id="GO:0055085">
    <property type="term" value="P:transmembrane transport"/>
    <property type="evidence" value="ECO:0007669"/>
    <property type="project" value="UniProtKB-ARBA"/>
</dbReference>
<reference evidence="7 8" key="1">
    <citation type="submission" date="2019-07" db="EMBL/GenBank/DDBJ databases">
        <title>Whole genome shotgun sequence of Skermanella aerolata NBRC 106429.</title>
        <authorList>
            <person name="Hosoyama A."/>
            <person name="Uohara A."/>
            <person name="Ohji S."/>
            <person name="Ichikawa N."/>
        </authorList>
    </citation>
    <scope>NUCLEOTIDE SEQUENCE [LARGE SCALE GENOMIC DNA]</scope>
    <source>
        <strain evidence="7 8">NBRC 106429</strain>
    </source>
</reference>
<evidence type="ECO:0000256" key="2">
    <source>
        <dbReference type="ARBA" id="ARBA00005417"/>
    </source>
</evidence>
<accession>A0A512E2G0</accession>
<evidence type="ECO:0000256" key="1">
    <source>
        <dbReference type="ARBA" id="ARBA00004417"/>
    </source>
</evidence>
<evidence type="ECO:0000313" key="8">
    <source>
        <dbReference type="Proteomes" id="UP000321523"/>
    </source>
</evidence>
<keyword evidence="5 7" id="KW-0067">ATP-binding</keyword>
<evidence type="ECO:0000313" key="7">
    <source>
        <dbReference type="EMBL" id="GEO42887.1"/>
    </source>
</evidence>
<feature type="domain" description="ABC transporter" evidence="6">
    <location>
        <begin position="6"/>
        <end position="256"/>
    </location>
</feature>
<dbReference type="AlphaFoldDB" id="A0A512E2G0"/>
<dbReference type="NCBIfam" id="NF008453">
    <property type="entry name" value="PRK11308.1"/>
    <property type="match status" value="2"/>
</dbReference>
<dbReference type="InterPro" id="IPR003593">
    <property type="entry name" value="AAA+_ATPase"/>
</dbReference>
<dbReference type="Pfam" id="PF00005">
    <property type="entry name" value="ABC_tran"/>
    <property type="match status" value="2"/>
</dbReference>
<dbReference type="InterPro" id="IPR027417">
    <property type="entry name" value="P-loop_NTPase"/>
</dbReference>
<dbReference type="FunFam" id="3.40.50.300:FF:000016">
    <property type="entry name" value="Oligopeptide ABC transporter ATP-binding component"/>
    <property type="match status" value="1"/>
</dbReference>
<dbReference type="SUPFAM" id="SSF52540">
    <property type="entry name" value="P-loop containing nucleoside triphosphate hydrolases"/>
    <property type="match status" value="2"/>
</dbReference>
<dbReference type="PROSITE" id="PS50893">
    <property type="entry name" value="ABC_TRANSPORTER_2"/>
    <property type="match status" value="2"/>
</dbReference>
<dbReference type="GO" id="GO:0005524">
    <property type="term" value="F:ATP binding"/>
    <property type="evidence" value="ECO:0007669"/>
    <property type="project" value="UniProtKB-KW"/>
</dbReference>
<dbReference type="Proteomes" id="UP000321523">
    <property type="component" value="Unassembled WGS sequence"/>
</dbReference>
<evidence type="ECO:0000256" key="3">
    <source>
        <dbReference type="ARBA" id="ARBA00022448"/>
    </source>
</evidence>
<organism evidence="7 8">
    <name type="scientific">Skermanella aerolata</name>
    <dbReference type="NCBI Taxonomy" id="393310"/>
    <lineage>
        <taxon>Bacteria</taxon>
        <taxon>Pseudomonadati</taxon>
        <taxon>Pseudomonadota</taxon>
        <taxon>Alphaproteobacteria</taxon>
        <taxon>Rhodospirillales</taxon>
        <taxon>Azospirillaceae</taxon>
        <taxon>Skermanella</taxon>
    </lineage>
</organism>
<dbReference type="InterPro" id="IPR013563">
    <property type="entry name" value="Oligopep_ABC_C"/>
</dbReference>
<dbReference type="OrthoDB" id="9802264at2"/>
<keyword evidence="3" id="KW-0813">Transport</keyword>
<dbReference type="GO" id="GO:0005886">
    <property type="term" value="C:plasma membrane"/>
    <property type="evidence" value="ECO:0007669"/>
    <property type="project" value="UniProtKB-SubCell"/>
</dbReference>
<protein>
    <submittedName>
        <fullName evidence="7">ABC transporter ATP-binding protein</fullName>
    </submittedName>
</protein>